<dbReference type="GO" id="GO:0000976">
    <property type="term" value="F:transcription cis-regulatory region binding"/>
    <property type="evidence" value="ECO:0007669"/>
    <property type="project" value="TreeGrafter"/>
</dbReference>
<dbReference type="PANTHER" id="PTHR34701:SF1">
    <property type="entry name" value="TRANSCRIPTIONAL REGULATOR MRAZ"/>
    <property type="match status" value="1"/>
</dbReference>
<gene>
    <name evidence="7" type="primary">mraZ</name>
    <name evidence="9" type="ORF">HNP71_000149</name>
</gene>
<organism evidence="9 10">
    <name type="scientific">Acidocella aromatica</name>
    <dbReference type="NCBI Taxonomy" id="1303579"/>
    <lineage>
        <taxon>Bacteria</taxon>
        <taxon>Pseudomonadati</taxon>
        <taxon>Pseudomonadota</taxon>
        <taxon>Alphaproteobacteria</taxon>
        <taxon>Acetobacterales</taxon>
        <taxon>Acidocellaceae</taxon>
        <taxon>Acidocella</taxon>
    </lineage>
</organism>
<evidence type="ECO:0000256" key="3">
    <source>
        <dbReference type="ARBA" id="ARBA00022737"/>
    </source>
</evidence>
<dbReference type="InterPro" id="IPR038619">
    <property type="entry name" value="MraZ_sf"/>
</dbReference>
<dbReference type="GO" id="GO:0003700">
    <property type="term" value="F:DNA-binding transcription factor activity"/>
    <property type="evidence" value="ECO:0007669"/>
    <property type="project" value="UniProtKB-UniRule"/>
</dbReference>
<keyword evidence="10" id="KW-1185">Reference proteome</keyword>
<comment type="similarity">
    <text evidence="7">Belongs to the MraZ family.</text>
</comment>
<dbReference type="RefSeq" id="WP_183264940.1">
    <property type="nucleotide sequence ID" value="NZ_JACHFJ010000001.1"/>
</dbReference>
<dbReference type="Proteomes" id="UP000553706">
    <property type="component" value="Unassembled WGS sequence"/>
</dbReference>
<keyword evidence="2 7" id="KW-0963">Cytoplasm</keyword>
<dbReference type="GO" id="GO:0005737">
    <property type="term" value="C:cytoplasm"/>
    <property type="evidence" value="ECO:0007669"/>
    <property type="project" value="UniProtKB-UniRule"/>
</dbReference>
<protein>
    <recommendedName>
        <fullName evidence="1 7">Transcriptional regulator MraZ</fullName>
    </recommendedName>
</protein>
<evidence type="ECO:0000256" key="7">
    <source>
        <dbReference type="HAMAP-Rule" id="MF_01008"/>
    </source>
</evidence>
<feature type="domain" description="SpoVT-AbrB" evidence="8">
    <location>
        <begin position="83"/>
        <end position="126"/>
    </location>
</feature>
<keyword evidence="3" id="KW-0677">Repeat</keyword>
<sequence length="148" mass="16258">MKRLFGTHENKLDAKGRVSVPAAFRNVWKVTPEMTLVLRPSLLDGCVEAWPLPDYVKFQEKVDALAETDPEHYALASVVYSQAAEVELDAQGRIMIPAHLAARAKLAEAVYFLGRGDHFHIWEPEAGKAFLEASCAAAPKIAFGAPAR</sequence>
<evidence type="ECO:0000256" key="5">
    <source>
        <dbReference type="ARBA" id="ARBA00023125"/>
    </source>
</evidence>
<dbReference type="InterPro" id="IPR007159">
    <property type="entry name" value="SpoVT-AbrB_dom"/>
</dbReference>
<dbReference type="InterPro" id="IPR035644">
    <property type="entry name" value="MraZ_C"/>
</dbReference>
<comment type="subunit">
    <text evidence="7">Forms oligomers.</text>
</comment>
<accession>A0A840VFC3</accession>
<evidence type="ECO:0000313" key="10">
    <source>
        <dbReference type="Proteomes" id="UP000553706"/>
    </source>
</evidence>
<feature type="domain" description="SpoVT-AbrB" evidence="8">
    <location>
        <begin position="7"/>
        <end position="54"/>
    </location>
</feature>
<dbReference type="CDD" id="cd16321">
    <property type="entry name" value="MraZ_C"/>
    <property type="match status" value="1"/>
</dbReference>
<keyword evidence="4 7" id="KW-0805">Transcription regulation</keyword>
<keyword evidence="5 7" id="KW-0238">DNA-binding</keyword>
<comment type="caution">
    <text evidence="9">The sequence shown here is derived from an EMBL/GenBank/DDBJ whole genome shotgun (WGS) entry which is preliminary data.</text>
</comment>
<reference evidence="9 10" key="1">
    <citation type="submission" date="2020-08" db="EMBL/GenBank/DDBJ databases">
        <title>Genomic Encyclopedia of Type Strains, Phase IV (KMG-IV): sequencing the most valuable type-strain genomes for metagenomic binning, comparative biology and taxonomic classification.</title>
        <authorList>
            <person name="Goeker M."/>
        </authorList>
    </citation>
    <scope>NUCLEOTIDE SEQUENCE [LARGE SCALE GENOMIC DNA]</scope>
    <source>
        <strain evidence="9 10">DSM 27026</strain>
    </source>
</reference>
<proteinExistence type="inferred from homology"/>
<dbReference type="InterPro" id="IPR020603">
    <property type="entry name" value="MraZ_dom"/>
</dbReference>
<evidence type="ECO:0000256" key="4">
    <source>
        <dbReference type="ARBA" id="ARBA00023015"/>
    </source>
</evidence>
<dbReference type="AlphaFoldDB" id="A0A840VFC3"/>
<dbReference type="PROSITE" id="PS51740">
    <property type="entry name" value="SPOVT_ABRB"/>
    <property type="match status" value="2"/>
</dbReference>
<dbReference type="GO" id="GO:0009295">
    <property type="term" value="C:nucleoid"/>
    <property type="evidence" value="ECO:0007669"/>
    <property type="project" value="UniProtKB-SubCell"/>
</dbReference>
<evidence type="ECO:0000313" key="9">
    <source>
        <dbReference type="EMBL" id="MBB5371925.1"/>
    </source>
</evidence>
<name>A0A840VFC3_9PROT</name>
<keyword evidence="6 7" id="KW-0804">Transcription</keyword>
<evidence type="ECO:0000256" key="6">
    <source>
        <dbReference type="ARBA" id="ARBA00023163"/>
    </source>
</evidence>
<dbReference type="InterPro" id="IPR003444">
    <property type="entry name" value="MraZ"/>
</dbReference>
<evidence type="ECO:0000256" key="1">
    <source>
        <dbReference type="ARBA" id="ARBA00013860"/>
    </source>
</evidence>
<dbReference type="PANTHER" id="PTHR34701">
    <property type="entry name" value="TRANSCRIPTIONAL REGULATOR MRAZ"/>
    <property type="match status" value="1"/>
</dbReference>
<dbReference type="Gene3D" id="3.40.1550.20">
    <property type="entry name" value="Transcriptional regulator MraZ domain"/>
    <property type="match status" value="1"/>
</dbReference>
<dbReference type="HAMAP" id="MF_01008">
    <property type="entry name" value="MraZ"/>
    <property type="match status" value="1"/>
</dbReference>
<comment type="subcellular location">
    <subcellularLocation>
        <location evidence="7">Cytoplasm</location>
        <location evidence="7">Nucleoid</location>
    </subcellularLocation>
</comment>
<dbReference type="Pfam" id="PF02381">
    <property type="entry name" value="MraZ"/>
    <property type="match status" value="2"/>
</dbReference>
<dbReference type="CDD" id="cd16320">
    <property type="entry name" value="MraZ_N"/>
    <property type="match status" value="1"/>
</dbReference>
<dbReference type="SUPFAM" id="SSF89447">
    <property type="entry name" value="AbrB/MazE/MraZ-like"/>
    <property type="match status" value="1"/>
</dbReference>
<evidence type="ECO:0000256" key="2">
    <source>
        <dbReference type="ARBA" id="ARBA00022490"/>
    </source>
</evidence>
<dbReference type="InterPro" id="IPR035642">
    <property type="entry name" value="MraZ_N"/>
</dbReference>
<evidence type="ECO:0000259" key="8">
    <source>
        <dbReference type="PROSITE" id="PS51740"/>
    </source>
</evidence>
<dbReference type="InterPro" id="IPR037914">
    <property type="entry name" value="SpoVT-AbrB_sf"/>
</dbReference>
<dbReference type="EMBL" id="JACHFJ010000001">
    <property type="protein sequence ID" value="MBB5371925.1"/>
    <property type="molecule type" value="Genomic_DNA"/>
</dbReference>
<dbReference type="GO" id="GO:2000143">
    <property type="term" value="P:negative regulation of DNA-templated transcription initiation"/>
    <property type="evidence" value="ECO:0007669"/>
    <property type="project" value="TreeGrafter"/>
</dbReference>